<dbReference type="InterPro" id="IPR006442">
    <property type="entry name" value="Antitoxin_Phd/YefM"/>
</dbReference>
<comment type="caution">
    <text evidence="3">The sequence shown here is derived from an EMBL/GenBank/DDBJ whole genome shotgun (WGS) entry which is preliminary data.</text>
</comment>
<evidence type="ECO:0000256" key="1">
    <source>
        <dbReference type="ARBA" id="ARBA00009981"/>
    </source>
</evidence>
<protein>
    <recommendedName>
        <fullName evidence="2">Antitoxin</fullName>
    </recommendedName>
</protein>
<proteinExistence type="inferred from homology"/>
<accession>A0A0G1M3M3</accession>
<evidence type="ECO:0000256" key="2">
    <source>
        <dbReference type="RuleBase" id="RU362080"/>
    </source>
</evidence>
<organism evidence="3 4">
    <name type="scientific">Candidatus Amesbacteria bacterium GW2011_GWC2_45_19</name>
    <dbReference type="NCBI Taxonomy" id="1618366"/>
    <lineage>
        <taxon>Bacteria</taxon>
        <taxon>Candidatus Amesiibacteriota</taxon>
    </lineage>
</organism>
<dbReference type="SUPFAM" id="SSF143120">
    <property type="entry name" value="YefM-like"/>
    <property type="match status" value="1"/>
</dbReference>
<dbReference type="InterPro" id="IPR036165">
    <property type="entry name" value="YefM-like_sf"/>
</dbReference>
<reference evidence="3 4" key="1">
    <citation type="journal article" date="2015" name="Nature">
        <title>rRNA introns, odd ribosomes, and small enigmatic genomes across a large radiation of phyla.</title>
        <authorList>
            <person name="Brown C.T."/>
            <person name="Hug L.A."/>
            <person name="Thomas B.C."/>
            <person name="Sharon I."/>
            <person name="Castelle C.J."/>
            <person name="Singh A."/>
            <person name="Wilkins M.J."/>
            <person name="Williams K.H."/>
            <person name="Banfield J.F."/>
        </authorList>
    </citation>
    <scope>NUCLEOTIDE SEQUENCE [LARGE SCALE GENOMIC DNA]</scope>
</reference>
<gene>
    <name evidence="3" type="ORF">UX05_C0009G0008</name>
</gene>
<name>A0A0G1M3M3_9BACT</name>
<dbReference type="AlphaFoldDB" id="A0A0G1M3M3"/>
<evidence type="ECO:0000313" key="3">
    <source>
        <dbReference type="EMBL" id="KKU02672.1"/>
    </source>
</evidence>
<comment type="similarity">
    <text evidence="1 2">Belongs to the phD/YefM antitoxin family.</text>
</comment>
<evidence type="ECO:0000313" key="4">
    <source>
        <dbReference type="Proteomes" id="UP000034264"/>
    </source>
</evidence>
<dbReference type="EMBL" id="LCKS01000009">
    <property type="protein sequence ID" value="KKU02672.1"/>
    <property type="molecule type" value="Genomic_DNA"/>
</dbReference>
<dbReference type="Proteomes" id="UP000034264">
    <property type="component" value="Unassembled WGS sequence"/>
</dbReference>
<comment type="function">
    <text evidence="2">Antitoxin component of a type II toxin-antitoxin (TA) system.</text>
</comment>
<dbReference type="Pfam" id="PF02604">
    <property type="entry name" value="PhdYeFM_antitox"/>
    <property type="match status" value="1"/>
</dbReference>
<sequence>MLNAQSIKSFTDLRTDPAGVTQLAIDSGPIYILNRNRPISVLLDVAQYEQLIEELQDARDSHWLAKKENYFNKAKGLTSKQIAEKYHLSI</sequence>